<accession>A0ABM3HPE2</accession>
<gene>
    <name evidence="5" type="primary">LOC115749761</name>
</gene>
<feature type="domain" description="SCP" evidence="3">
    <location>
        <begin position="85"/>
        <end position="217"/>
    </location>
</feature>
<name>A0ABM3HPE2_9MYRT</name>
<dbReference type="Pfam" id="PF00188">
    <property type="entry name" value="CAP"/>
    <property type="match status" value="1"/>
</dbReference>
<keyword evidence="2" id="KW-0732">Signal</keyword>
<dbReference type="InterPro" id="IPR014044">
    <property type="entry name" value="CAP_dom"/>
</dbReference>
<evidence type="ECO:0000259" key="3">
    <source>
        <dbReference type="SMART" id="SM00198"/>
    </source>
</evidence>
<dbReference type="PROSITE" id="PS01009">
    <property type="entry name" value="CRISP_1"/>
    <property type="match status" value="1"/>
</dbReference>
<dbReference type="InterPro" id="IPR018244">
    <property type="entry name" value="Allrgn_V5/Tpx1_CS"/>
</dbReference>
<evidence type="ECO:0000313" key="5">
    <source>
        <dbReference type="RefSeq" id="XP_048138462.1"/>
    </source>
</evidence>
<dbReference type="RefSeq" id="XP_048138462.1">
    <property type="nucleotide sequence ID" value="XM_048282505.1"/>
</dbReference>
<dbReference type="GeneID" id="115749761"/>
<dbReference type="InterPro" id="IPR035940">
    <property type="entry name" value="CAP_sf"/>
</dbReference>
<dbReference type="PRINTS" id="PR00837">
    <property type="entry name" value="V5TPXLIKE"/>
</dbReference>
<keyword evidence="4" id="KW-1185">Reference proteome</keyword>
<dbReference type="SUPFAM" id="SSF55797">
    <property type="entry name" value="PR-1-like"/>
    <property type="match status" value="1"/>
</dbReference>
<organism evidence="4 5">
    <name type="scientific">Rhodamnia argentea</name>
    <dbReference type="NCBI Taxonomy" id="178133"/>
    <lineage>
        <taxon>Eukaryota</taxon>
        <taxon>Viridiplantae</taxon>
        <taxon>Streptophyta</taxon>
        <taxon>Embryophyta</taxon>
        <taxon>Tracheophyta</taxon>
        <taxon>Spermatophyta</taxon>
        <taxon>Magnoliopsida</taxon>
        <taxon>eudicotyledons</taxon>
        <taxon>Gunneridae</taxon>
        <taxon>Pentapetalae</taxon>
        <taxon>rosids</taxon>
        <taxon>malvids</taxon>
        <taxon>Myrtales</taxon>
        <taxon>Myrtaceae</taxon>
        <taxon>Myrtoideae</taxon>
        <taxon>Myrteae</taxon>
        <taxon>Australasian group</taxon>
        <taxon>Rhodamnia</taxon>
    </lineage>
</organism>
<reference evidence="5" key="1">
    <citation type="submission" date="2025-08" db="UniProtKB">
        <authorList>
            <consortium name="RefSeq"/>
        </authorList>
    </citation>
    <scope>IDENTIFICATION</scope>
    <source>
        <tissue evidence="5">Leaf</tissue>
    </source>
</reference>
<dbReference type="InterPro" id="IPR001283">
    <property type="entry name" value="CRISP-related"/>
</dbReference>
<evidence type="ECO:0000256" key="1">
    <source>
        <dbReference type="SAM" id="MobiDB-lite"/>
    </source>
</evidence>
<dbReference type="PANTHER" id="PTHR10334">
    <property type="entry name" value="CYSTEINE-RICH SECRETORY PROTEIN-RELATED"/>
    <property type="match status" value="1"/>
</dbReference>
<dbReference type="Gene3D" id="3.40.33.10">
    <property type="entry name" value="CAP"/>
    <property type="match status" value="1"/>
</dbReference>
<evidence type="ECO:0000256" key="2">
    <source>
        <dbReference type="SAM" id="SignalP"/>
    </source>
</evidence>
<dbReference type="SMART" id="SM00198">
    <property type="entry name" value="SCP"/>
    <property type="match status" value="1"/>
</dbReference>
<sequence>MIFPMSSIRFVLLAVAAALLALSTHVLAVPINVQTRATGLPSVAAPLARMMPNATSHGGAGIIGQTPDPSRNPRPQDAKPGIPICSASEFVQAHNKVRLGLGQPPMRWDKNLAKYSRRFASRRAADCKMIHSYGPYGENIFWGAQAAWSPSQIVDSWVSENQFYDATRNTCAQGQMCGHYTQVVWRDSTRVGCAWVSCLNGGMYAICSYDPPGNYVNESPFSTFDGR</sequence>
<feature type="region of interest" description="Disordered" evidence="1">
    <location>
        <begin position="56"/>
        <end position="79"/>
    </location>
</feature>
<proteinExistence type="predicted"/>
<protein>
    <submittedName>
        <fullName evidence="5">Pathogenesis-related protein 1A-like</fullName>
    </submittedName>
</protein>
<dbReference type="CDD" id="cd05381">
    <property type="entry name" value="CAP_PR-1"/>
    <property type="match status" value="1"/>
</dbReference>
<evidence type="ECO:0000313" key="4">
    <source>
        <dbReference type="Proteomes" id="UP000827889"/>
    </source>
</evidence>
<feature type="chain" id="PRO_5046965447" evidence="2">
    <location>
        <begin position="29"/>
        <end position="227"/>
    </location>
</feature>
<feature type="signal peptide" evidence="2">
    <location>
        <begin position="1"/>
        <end position="28"/>
    </location>
</feature>
<dbReference type="Proteomes" id="UP000827889">
    <property type="component" value="Chromosome 7"/>
</dbReference>